<sequence>MESSTSCPPGAGGVPKGPVTRALIKDIVARSLSEMGYECPESELEKFVRTATPVASRTATPASSANSSRTHSTIRRKSKGKRRASSSEEESTGSDSTVVGTDSESETTSTETSETGKSTGSRSDSFSLVEGKNKKAVRKANKKKKVTDSPPHSGMEVDAARAESASPAPPPKSPPAQVLATTSSQVEADRASVLAPAGSKPTAPPRVKMPPPIFVRKGANFIKISADCTRLRINYTKAVRTADDGIKITCSDVETFRKLNKYLVDNKVQFHTYALEEERKIKMCTDSAVVMPSWMVLVSPGPMEQSIENFYNAVSVPSGGPTLGRPRSLTGPEIAPHSGVAGETSCANCGHIPIIGDAQAPKFCPKAGLIQEAPSPPSPPIRDLENFPAPCACRNLLSISALPLHLHQPVGGISPEGRTGTIEGPPAAPPGAASATGDRGPIIVWRRHPNGDGRSPRGIEFGDRRIRWSAPSVPQR</sequence>
<evidence type="ECO:0000256" key="1">
    <source>
        <dbReference type="SAM" id="MobiDB-lite"/>
    </source>
</evidence>
<feature type="compositionally biased region" description="Low complexity" evidence="1">
    <location>
        <begin position="93"/>
        <end position="123"/>
    </location>
</feature>
<comment type="caution">
    <text evidence="2">The sequence shown here is derived from an EMBL/GenBank/DDBJ whole genome shotgun (WGS) entry which is preliminary data.</text>
</comment>
<feature type="region of interest" description="Disordered" evidence="1">
    <location>
        <begin position="412"/>
        <end position="476"/>
    </location>
</feature>
<dbReference type="AlphaFoldDB" id="A0A4C1ZFJ2"/>
<evidence type="ECO:0000313" key="3">
    <source>
        <dbReference type="Proteomes" id="UP000299102"/>
    </source>
</evidence>
<dbReference type="OrthoDB" id="8016075at2759"/>
<feature type="region of interest" description="Disordered" evidence="1">
    <location>
        <begin position="36"/>
        <end position="188"/>
    </location>
</feature>
<feature type="compositionally biased region" description="Basic residues" evidence="1">
    <location>
        <begin position="72"/>
        <end position="84"/>
    </location>
</feature>
<feature type="compositionally biased region" description="Basic and acidic residues" evidence="1">
    <location>
        <begin position="449"/>
        <end position="466"/>
    </location>
</feature>
<evidence type="ECO:0000313" key="2">
    <source>
        <dbReference type="EMBL" id="GBP86558.1"/>
    </source>
</evidence>
<protein>
    <submittedName>
        <fullName evidence="2">Uncharacterized protein</fullName>
    </submittedName>
</protein>
<feature type="region of interest" description="Disordered" evidence="1">
    <location>
        <begin position="1"/>
        <end position="20"/>
    </location>
</feature>
<proteinExistence type="predicted"/>
<dbReference type="EMBL" id="BGZK01001801">
    <property type="protein sequence ID" value="GBP86558.1"/>
    <property type="molecule type" value="Genomic_DNA"/>
</dbReference>
<organism evidence="2 3">
    <name type="scientific">Eumeta variegata</name>
    <name type="common">Bagworm moth</name>
    <name type="synonym">Eumeta japonica</name>
    <dbReference type="NCBI Taxonomy" id="151549"/>
    <lineage>
        <taxon>Eukaryota</taxon>
        <taxon>Metazoa</taxon>
        <taxon>Ecdysozoa</taxon>
        <taxon>Arthropoda</taxon>
        <taxon>Hexapoda</taxon>
        <taxon>Insecta</taxon>
        <taxon>Pterygota</taxon>
        <taxon>Neoptera</taxon>
        <taxon>Endopterygota</taxon>
        <taxon>Lepidoptera</taxon>
        <taxon>Glossata</taxon>
        <taxon>Ditrysia</taxon>
        <taxon>Tineoidea</taxon>
        <taxon>Psychidae</taxon>
        <taxon>Oiketicinae</taxon>
        <taxon>Eumeta</taxon>
    </lineage>
</organism>
<name>A0A4C1ZFJ2_EUMVA</name>
<feature type="compositionally biased region" description="Basic residues" evidence="1">
    <location>
        <begin position="134"/>
        <end position="145"/>
    </location>
</feature>
<keyword evidence="3" id="KW-1185">Reference proteome</keyword>
<reference evidence="2 3" key="1">
    <citation type="journal article" date="2019" name="Commun. Biol.">
        <title>The bagworm genome reveals a unique fibroin gene that provides high tensile strength.</title>
        <authorList>
            <person name="Kono N."/>
            <person name="Nakamura H."/>
            <person name="Ohtoshi R."/>
            <person name="Tomita M."/>
            <person name="Numata K."/>
            <person name="Arakawa K."/>
        </authorList>
    </citation>
    <scope>NUCLEOTIDE SEQUENCE [LARGE SCALE GENOMIC DNA]</scope>
</reference>
<gene>
    <name evidence="2" type="ORF">EVAR_69078_1</name>
</gene>
<accession>A0A4C1ZFJ2</accession>
<dbReference type="Proteomes" id="UP000299102">
    <property type="component" value="Unassembled WGS sequence"/>
</dbReference>
<feature type="compositionally biased region" description="Polar residues" evidence="1">
    <location>
        <begin position="53"/>
        <end position="71"/>
    </location>
</feature>